<dbReference type="EMBL" id="CP003221">
    <property type="protein sequence ID" value="EGJ50281.1"/>
    <property type="molecule type" value="Genomic_DNA"/>
</dbReference>
<sequence>MSAAQLSIFSTDWQPGVVYVSGWRPIWVPRANLMIKSDDMPESACQGCPLAAYWHPMVPYAFMSNGRAYSFEKLCTIPLIKAGLILLREHMRSGGCGAKSDDYVQAVKLLGVRA</sequence>
<proteinExistence type="predicted"/>
<gene>
    <name evidence="1" type="ORF">Desaf_1952</name>
</gene>
<reference evidence="1 2" key="1">
    <citation type="journal article" date="2011" name="J. Bacteriol.">
        <title>Genome sequence of the mercury-methylating and pleomorphic Desulfovibrio africanus Strain Walvis Bay.</title>
        <authorList>
            <person name="Brown S.D."/>
            <person name="Wall J.D."/>
            <person name="Kucken A.M."/>
            <person name="Gilmour C.C."/>
            <person name="Podar M."/>
            <person name="Brandt C.C."/>
            <person name="Teshima H."/>
            <person name="Detter J.C."/>
            <person name="Han C.S."/>
            <person name="Land M.L."/>
            <person name="Lucas S."/>
            <person name="Han J."/>
            <person name="Pennacchio L."/>
            <person name="Nolan M."/>
            <person name="Pitluck S."/>
            <person name="Woyke T."/>
            <person name="Goodwin L."/>
            <person name="Palumbo A.V."/>
            <person name="Elias D.A."/>
        </authorList>
    </citation>
    <scope>NUCLEOTIDE SEQUENCE [LARGE SCALE GENOMIC DNA]</scope>
    <source>
        <strain evidence="1 2">Walvis Bay</strain>
    </source>
</reference>
<protein>
    <submittedName>
        <fullName evidence="1">Uncharacterized protein</fullName>
    </submittedName>
</protein>
<name>F3Z337_DESAF</name>
<dbReference type="STRING" id="690850.Desaf_1952"/>
<dbReference type="HOGENOM" id="CLU_2117033_0_0_7"/>
<dbReference type="KEGG" id="daf:Desaf_1952"/>
<accession>F3Z337</accession>
<dbReference type="Proteomes" id="UP000007844">
    <property type="component" value="Chromosome"/>
</dbReference>
<keyword evidence="2" id="KW-1185">Reference proteome</keyword>
<evidence type="ECO:0000313" key="2">
    <source>
        <dbReference type="Proteomes" id="UP000007844"/>
    </source>
</evidence>
<evidence type="ECO:0000313" key="1">
    <source>
        <dbReference type="EMBL" id="EGJ50281.1"/>
    </source>
</evidence>
<dbReference type="RefSeq" id="WP_014260033.1">
    <property type="nucleotide sequence ID" value="NC_016629.1"/>
</dbReference>
<organism evidence="1 2">
    <name type="scientific">Desulfocurvibacter africanus subsp. africanus str. Walvis Bay</name>
    <dbReference type="NCBI Taxonomy" id="690850"/>
    <lineage>
        <taxon>Bacteria</taxon>
        <taxon>Pseudomonadati</taxon>
        <taxon>Thermodesulfobacteriota</taxon>
        <taxon>Desulfovibrionia</taxon>
        <taxon>Desulfovibrionales</taxon>
        <taxon>Desulfovibrionaceae</taxon>
        <taxon>Desulfocurvibacter</taxon>
    </lineage>
</organism>
<dbReference type="AlphaFoldDB" id="F3Z337"/>